<dbReference type="SUPFAM" id="SSF144074">
    <property type="entry name" value="E2F-DP heterodimerization region"/>
    <property type="match status" value="1"/>
</dbReference>
<evidence type="ECO:0000256" key="8">
    <source>
        <dbReference type="ARBA" id="ARBA00023015"/>
    </source>
</evidence>
<evidence type="ECO:0000256" key="4">
    <source>
        <dbReference type="ARBA" id="ARBA00022614"/>
    </source>
</evidence>
<keyword evidence="4" id="KW-0433">Leucine-rich repeat</keyword>
<organism evidence="21 22">
    <name type="scientific">Mus spicilegus</name>
    <name type="common">Mound-building mouse</name>
    <dbReference type="NCBI Taxonomy" id="10103"/>
    <lineage>
        <taxon>Eukaryota</taxon>
        <taxon>Metazoa</taxon>
        <taxon>Chordata</taxon>
        <taxon>Craniata</taxon>
        <taxon>Vertebrata</taxon>
        <taxon>Euteleostomi</taxon>
        <taxon>Mammalia</taxon>
        <taxon>Eutheria</taxon>
        <taxon>Euarchontoglires</taxon>
        <taxon>Glires</taxon>
        <taxon>Rodentia</taxon>
        <taxon>Myomorpha</taxon>
        <taxon>Muroidea</taxon>
        <taxon>Muridae</taxon>
        <taxon>Murinae</taxon>
        <taxon>Mus</taxon>
        <taxon>Mus</taxon>
    </lineage>
</organism>
<accession>A0A8C6HY28</accession>
<evidence type="ECO:0000256" key="1">
    <source>
        <dbReference type="ARBA" id="ARBA00004114"/>
    </source>
</evidence>
<feature type="coiled-coil region" evidence="18">
    <location>
        <begin position="480"/>
        <end position="636"/>
    </location>
</feature>
<dbReference type="Pfam" id="PF02319">
    <property type="entry name" value="WHD_E2F_TDP"/>
    <property type="match status" value="1"/>
</dbReference>
<feature type="domain" description="E2F/DP family winged-helix DNA-binding" evidence="20">
    <location>
        <begin position="932"/>
        <end position="1024"/>
    </location>
</feature>
<dbReference type="GO" id="GO:0005814">
    <property type="term" value="C:centriole"/>
    <property type="evidence" value="ECO:0007669"/>
    <property type="project" value="UniProtKB-SubCell"/>
</dbReference>
<dbReference type="InterPro" id="IPR025875">
    <property type="entry name" value="Leu-rich_rpt_4"/>
</dbReference>
<dbReference type="InterPro" id="IPR032198">
    <property type="entry name" value="E2F_CC-MB"/>
</dbReference>
<dbReference type="GO" id="GO:0005634">
    <property type="term" value="C:nucleus"/>
    <property type="evidence" value="ECO:0007669"/>
    <property type="project" value="UniProtKB-SubCell"/>
</dbReference>
<evidence type="ECO:0000256" key="12">
    <source>
        <dbReference type="ARBA" id="ARBA00023212"/>
    </source>
</evidence>
<evidence type="ECO:0000256" key="14">
    <source>
        <dbReference type="ARBA" id="ARBA00054059"/>
    </source>
</evidence>
<dbReference type="AlphaFoldDB" id="A0A8C6HY28"/>
<dbReference type="FunFam" id="1.10.10.10:FF:000430">
    <property type="entry name" value="Transcription factor E2F4"/>
    <property type="match status" value="1"/>
</dbReference>
<dbReference type="Proteomes" id="UP000694415">
    <property type="component" value="Unplaced"/>
</dbReference>
<dbReference type="FunFam" id="3.80.10.10:FF:000171">
    <property type="entry name" value="Leucine rich repeat and coiled-coil centrosomal protein 1"/>
    <property type="match status" value="1"/>
</dbReference>
<dbReference type="GO" id="GO:0005813">
    <property type="term" value="C:centrosome"/>
    <property type="evidence" value="ECO:0007669"/>
    <property type="project" value="Ensembl"/>
</dbReference>
<dbReference type="SMART" id="SM00365">
    <property type="entry name" value="LRR_SD22"/>
    <property type="match status" value="3"/>
</dbReference>
<feature type="coiled-coil region" evidence="18">
    <location>
        <begin position="1031"/>
        <end position="1058"/>
    </location>
</feature>
<keyword evidence="9 18" id="KW-0175">Coiled coil</keyword>
<reference evidence="21" key="2">
    <citation type="submission" date="2025-09" db="UniProtKB">
        <authorList>
            <consortium name="Ensembl"/>
        </authorList>
    </citation>
    <scope>IDENTIFICATION</scope>
</reference>
<dbReference type="GO" id="GO:0005667">
    <property type="term" value="C:transcription regulator complex"/>
    <property type="evidence" value="ECO:0007669"/>
    <property type="project" value="InterPro"/>
</dbReference>
<dbReference type="Gene3D" id="1.10.10.10">
    <property type="entry name" value="Winged helix-like DNA-binding domain superfamily/Winged helix DNA-binding domain"/>
    <property type="match status" value="1"/>
</dbReference>
<dbReference type="PANTHER" id="PTHR15454">
    <property type="entry name" value="NISCHARIN RELATED"/>
    <property type="match status" value="1"/>
</dbReference>
<dbReference type="Gene3D" id="6.10.250.540">
    <property type="match status" value="1"/>
</dbReference>
<dbReference type="GO" id="GO:0003677">
    <property type="term" value="F:DNA binding"/>
    <property type="evidence" value="ECO:0007669"/>
    <property type="project" value="UniProtKB-KW"/>
</dbReference>
<comment type="function">
    <text evidence="14">Required for the organization of the mitotic spindle. Maintains the structural integrity of centrosomes during mitosis.</text>
</comment>
<evidence type="ECO:0000256" key="15">
    <source>
        <dbReference type="ARBA" id="ARBA00061329"/>
    </source>
</evidence>
<keyword evidence="10 17" id="KW-0238">DNA-binding</keyword>
<dbReference type="Ensembl" id="ENSMSIT00000035440.1">
    <property type="protein sequence ID" value="ENSMSIP00000028111.1"/>
    <property type="gene ID" value="ENSMSIG00000023564.1"/>
</dbReference>
<evidence type="ECO:0000256" key="2">
    <source>
        <dbReference type="ARBA" id="ARBA00010940"/>
    </source>
</evidence>
<dbReference type="PANTHER" id="PTHR15454:SF34">
    <property type="entry name" value="LEUCINE-RICH REPEAT AND COILED-COIL DOMAIN-CONTAINING PROTEIN 1"/>
    <property type="match status" value="1"/>
</dbReference>
<evidence type="ECO:0000256" key="18">
    <source>
        <dbReference type="SAM" id="Coils"/>
    </source>
</evidence>
<evidence type="ECO:0000313" key="21">
    <source>
        <dbReference type="Ensembl" id="ENSMSIP00000028111.1"/>
    </source>
</evidence>
<dbReference type="InterPro" id="IPR001611">
    <property type="entry name" value="Leu-rich_rpt"/>
</dbReference>
<feature type="coiled-coil region" evidence="18">
    <location>
        <begin position="701"/>
        <end position="728"/>
    </location>
</feature>
<dbReference type="GeneTree" id="ENSGT00940000157414"/>
<evidence type="ECO:0000256" key="9">
    <source>
        <dbReference type="ARBA" id="ARBA00023054"/>
    </source>
</evidence>
<keyword evidence="22" id="KW-1185">Reference proteome</keyword>
<dbReference type="InterPro" id="IPR032675">
    <property type="entry name" value="LRR_dom_sf"/>
</dbReference>
<evidence type="ECO:0000256" key="10">
    <source>
        <dbReference type="ARBA" id="ARBA00023125"/>
    </source>
</evidence>
<keyword evidence="8 17" id="KW-0805">Transcription regulation</keyword>
<evidence type="ECO:0000259" key="20">
    <source>
        <dbReference type="SMART" id="SM01372"/>
    </source>
</evidence>
<dbReference type="GO" id="GO:0051301">
    <property type="term" value="P:cell division"/>
    <property type="evidence" value="ECO:0007669"/>
    <property type="project" value="UniProtKB-KW"/>
</dbReference>
<feature type="region of interest" description="Disordered" evidence="19">
    <location>
        <begin position="310"/>
        <end position="338"/>
    </location>
</feature>
<evidence type="ECO:0000256" key="11">
    <source>
        <dbReference type="ARBA" id="ARBA00023163"/>
    </source>
</evidence>
<dbReference type="InterPro" id="IPR003316">
    <property type="entry name" value="E2F_WHTH_DNA-bd_dom"/>
</dbReference>
<dbReference type="FunFam" id="3.80.10.10:FF:000148">
    <property type="entry name" value="Leucine rich repeat and coiled-coil centrosomal protein 1"/>
    <property type="match status" value="1"/>
</dbReference>
<feature type="compositionally biased region" description="Basic and acidic residues" evidence="19">
    <location>
        <begin position="312"/>
        <end position="324"/>
    </location>
</feature>
<keyword evidence="6" id="KW-0677">Repeat</keyword>
<evidence type="ECO:0000256" key="13">
    <source>
        <dbReference type="ARBA" id="ARBA00023306"/>
    </source>
</evidence>
<keyword evidence="11 17" id="KW-0804">Transcription</keyword>
<dbReference type="GO" id="GO:0006355">
    <property type="term" value="P:regulation of DNA-templated transcription"/>
    <property type="evidence" value="ECO:0007669"/>
    <property type="project" value="InterPro"/>
</dbReference>
<dbReference type="InterPro" id="IPR036388">
    <property type="entry name" value="WH-like_DNA-bd_sf"/>
</dbReference>
<sequence length="1253" mass="144204">MEAAVCSEIEREDGDSSCGDVCFMDKGLHSISELSLDSSIHAINLHCNNISKISSIDHIWNLRHLDLSSNQISQIEGLNTLTKLCTLNLSCNLITRVEGLEALVNLTKLNLSYNHINDLSGLMPLHGLKYKLRYIDLHSNYIDSIHHLLQCTVGLHFLTNLILEKDGEGNPICLIPGYRAIILQTLPQLRILDCKNIFGEPVSLEEINSSHLQCLEGLLDNLVSSDSPLNISEDEVNDDMSAPPMDVLPSLKEFKSTPEDNVLASLLSVCPSSEPEKINHENDFQNEVKLQKLDDQILQLLNETNNSLIDNVPEKDLRPKRDTDITSESDYGNRRECSRKVPRRTKIPYYARTIQTIKHHNKNNGAFVSCNRKMRQPYLRDLYVRSSLVNCNNLRDLDEQKTGIIKVDKSLSDNSTYRSLVEQLDQEREMRWKAEQTEKKLMDYIDELHKQADEKKDVHSQALITTDRLKDAIFKERHCKAQLEIIVHRLQNEVKKLTIELMKARDQQEDHIRHLRTLERALEKMEKQKAQQQAAQIRLIQEVELKASAADREINLLRTSLHQEKQQVQQLHELLALKEQEHRQEIETRQFFTDAEFQDALTKRLCKEERKHEQEVKEYQEKIDILNQQYLDLENEFRIALTVEARRFKDVQDGFEDVATELAKSKHALIWAQRKENESSSLIKDLTCMVKEQKTKLSEVCKLKQEAAANLQNQINTLEILIEDDKQKSIQIELLKHEKTQLISELAAKESLIYGLRTERKVWGQELACQSSTLSQSRGKLEAQIESLCRENESLRKSHESDCDALRIKCKIIEDQNETIRKLKDSLQEKDGQIKLLQEQIALIEKCSQEQLNEKSSQLDSIVEKLERHNERKEKLKQQLKAKELELEEIRKAYSTLNKKWHDKGELLSHLEMQVKEVKEKFEDKERKLKAERDKSLELQKDAMEKLQNMDDAFRRQVDEIVEAHQAEIMQLANEKQKYIDCANLKAADTLAVRQKRRIYDITNVLEGIDLIEKKSKNSIQWKGVGAGCNTKEVIDRLRCLKAEIEDLELKERELDQQKLWLQQSIKNVMEDSINNRFSYVTHEDICNCFHGDTLLAIQAPSGTQLEVPIPEMGQNGQKKYQINLKSHSGPIHVLLINKESSSSKPVVFPVPPPDDLTQPSSQSSTSVTPQKPTMAAQNLPEQHVSERSQTFQQTPAAEVSSGSISGDIIDELMSSDVFPLLRLSPTPADDYNFNLDDNEGVCDLFDVQILNY</sequence>
<evidence type="ECO:0000256" key="6">
    <source>
        <dbReference type="ARBA" id="ARBA00022737"/>
    </source>
</evidence>
<keyword evidence="17" id="KW-0539">Nucleus</keyword>
<evidence type="ECO:0000256" key="16">
    <source>
        <dbReference type="ARBA" id="ARBA00067351"/>
    </source>
</evidence>
<dbReference type="InterPro" id="IPR037241">
    <property type="entry name" value="E2F-DP_heterodim"/>
</dbReference>
<comment type="similarity">
    <text evidence="15">Belongs to the LRRCC1 family.</text>
</comment>
<evidence type="ECO:0000313" key="22">
    <source>
        <dbReference type="Proteomes" id="UP000694415"/>
    </source>
</evidence>
<dbReference type="SUPFAM" id="SSF46785">
    <property type="entry name" value="Winged helix' DNA-binding domain"/>
    <property type="match status" value="1"/>
</dbReference>
<feature type="coiled-coil region" evidence="18">
    <location>
        <begin position="778"/>
        <end position="975"/>
    </location>
</feature>
<dbReference type="SMART" id="SM01372">
    <property type="entry name" value="E2F_TDP"/>
    <property type="match status" value="1"/>
</dbReference>
<protein>
    <recommendedName>
        <fullName evidence="16">Leucine-rich repeat and coiled-coil domain-containing protein 1</fullName>
    </recommendedName>
</protein>
<evidence type="ECO:0000256" key="5">
    <source>
        <dbReference type="ARBA" id="ARBA00022618"/>
    </source>
</evidence>
<name>A0A8C6HY28_MUSSI</name>
<feature type="region of interest" description="Disordered" evidence="19">
    <location>
        <begin position="1144"/>
        <end position="1203"/>
    </location>
</feature>
<keyword evidence="12" id="KW-0206">Cytoskeleton</keyword>
<dbReference type="CDD" id="cd14660">
    <property type="entry name" value="E2F_DD"/>
    <property type="match status" value="1"/>
</dbReference>
<keyword evidence="3" id="KW-0963">Cytoplasm</keyword>
<keyword evidence="13" id="KW-0131">Cell cycle</keyword>
<dbReference type="Pfam" id="PF16421">
    <property type="entry name" value="E2F_CC-MB"/>
    <property type="match status" value="1"/>
</dbReference>
<evidence type="ECO:0000256" key="19">
    <source>
        <dbReference type="SAM" id="MobiDB-lite"/>
    </source>
</evidence>
<dbReference type="InterPro" id="IPR036390">
    <property type="entry name" value="WH_DNA-bd_sf"/>
</dbReference>
<keyword evidence="7" id="KW-0498">Mitosis</keyword>
<dbReference type="Pfam" id="PF12799">
    <property type="entry name" value="LRR_4"/>
    <property type="match status" value="1"/>
</dbReference>
<dbReference type="Gene3D" id="3.80.10.10">
    <property type="entry name" value="Ribonuclease Inhibitor"/>
    <property type="match status" value="2"/>
</dbReference>
<dbReference type="SUPFAM" id="SSF52058">
    <property type="entry name" value="L domain-like"/>
    <property type="match status" value="1"/>
</dbReference>
<evidence type="ECO:0000256" key="3">
    <source>
        <dbReference type="ARBA" id="ARBA00022490"/>
    </source>
</evidence>
<dbReference type="GO" id="GO:0046983">
    <property type="term" value="F:protein dimerization activity"/>
    <property type="evidence" value="ECO:0007669"/>
    <property type="project" value="InterPro"/>
</dbReference>
<dbReference type="PROSITE" id="PS51450">
    <property type="entry name" value="LRR"/>
    <property type="match status" value="4"/>
</dbReference>
<proteinExistence type="inferred from homology"/>
<reference evidence="21" key="1">
    <citation type="submission" date="2025-08" db="UniProtKB">
        <authorList>
            <consortium name="Ensembl"/>
        </authorList>
    </citation>
    <scope>IDENTIFICATION</scope>
</reference>
<dbReference type="GO" id="GO:0005737">
    <property type="term" value="C:cytoplasm"/>
    <property type="evidence" value="ECO:0007669"/>
    <property type="project" value="TreeGrafter"/>
</dbReference>
<evidence type="ECO:0000256" key="17">
    <source>
        <dbReference type="RuleBase" id="RU003796"/>
    </source>
</evidence>
<feature type="compositionally biased region" description="Low complexity" evidence="19">
    <location>
        <begin position="1156"/>
        <end position="1174"/>
    </location>
</feature>
<keyword evidence="5" id="KW-0132">Cell division</keyword>
<comment type="subcellular location">
    <subcellularLocation>
        <location evidence="1">Cytoplasm</location>
        <location evidence="1">Cytoskeleton</location>
        <location evidence="1">Microtubule organizing center</location>
        <location evidence="1">Centrosome</location>
        <location evidence="1">Centriole</location>
    </subcellularLocation>
    <subcellularLocation>
        <location evidence="17">Nucleus</location>
    </subcellularLocation>
</comment>
<comment type="similarity">
    <text evidence="2 17">Belongs to the E2F/DP family.</text>
</comment>
<evidence type="ECO:0000256" key="7">
    <source>
        <dbReference type="ARBA" id="ARBA00022776"/>
    </source>
</evidence>